<dbReference type="PANTHER" id="PTHR10357">
    <property type="entry name" value="ALPHA-AMYLASE FAMILY MEMBER"/>
    <property type="match status" value="1"/>
</dbReference>
<sequence length="532" mass="61360">MNSKILRVLLVFLLIFAIVGCTSDKQGPQETYKNIDDTVTHGQNYDGSFSREGIQEVTFENGVFYQIFVYNFRDSTGDGVGDLGGIIESLDYIESLGVNGIWLTPITHGASYHKYDVVDYYAVDPEFGTMEDFETLISEAHKRGIKVIIDLVINHTSDRHPWFKAAASDPNSKFRDYYIWAAHDEPRPGSGWRHLSGTTWFYLAHFWERMPDLNFDNPAVREEVKRIAKFWLDKGVDGFRLDAAKHLYSDPAKNHQFWNEFYQYLRTLKEDVYLVGEIWDSPEVIAPYFANGLNANFNFQIGGRVASSINSGVDNLGKELDRIYKLYREHNPDFIDAPFLSNHDTRRIMSEFDYDFEKMKMAANVLLSLPGDPYIFAGEEIGMISNDNHMDIREPFKWYKDTGPGQTTWRPNAFNSTEKWSPSVEEQDKDPNSLLNHFRKMVNLRNSHYPLRYGNDFQLVENNNLTVLSFIREYQGERVLVVHNFYSQPQTITVTVEGTFTNFKGTKSGANFTQRGNEITITIPPLSSMFIY</sequence>
<proteinExistence type="inferred from homology"/>
<dbReference type="PRINTS" id="PR00110">
    <property type="entry name" value="ALPHAAMYLASE"/>
</dbReference>
<dbReference type="GO" id="GO:0009313">
    <property type="term" value="P:oligosaccharide catabolic process"/>
    <property type="evidence" value="ECO:0007669"/>
    <property type="project" value="TreeGrafter"/>
</dbReference>
<dbReference type="STRING" id="1120990.SAMN03080614_101431"/>
<dbReference type="OrthoDB" id="9805159at2"/>
<dbReference type="PANTHER" id="PTHR10357:SF179">
    <property type="entry name" value="NEUTRAL AND BASIC AMINO ACID TRANSPORT PROTEIN RBAT"/>
    <property type="match status" value="1"/>
</dbReference>
<dbReference type="PROSITE" id="PS51257">
    <property type="entry name" value="PROKAR_LIPOPROTEIN"/>
    <property type="match status" value="1"/>
</dbReference>
<dbReference type="Pfam" id="PF23915">
    <property type="entry name" value="SusG_C"/>
    <property type="match status" value="1"/>
</dbReference>
<dbReference type="InterPro" id="IPR045857">
    <property type="entry name" value="O16G_dom_2"/>
</dbReference>
<dbReference type="Gene3D" id="3.20.20.80">
    <property type="entry name" value="Glycosidases"/>
    <property type="match status" value="1"/>
</dbReference>
<keyword evidence="2 5" id="KW-0378">Hydrolase</keyword>
<dbReference type="EMBL" id="FOIF01000014">
    <property type="protein sequence ID" value="SES86410.1"/>
    <property type="molecule type" value="Genomic_DNA"/>
</dbReference>
<keyword evidence="9" id="KW-1185">Reference proteome</keyword>
<feature type="chain" id="PRO_5039288381" description="Alpha-amylase" evidence="6">
    <location>
        <begin position="24"/>
        <end position="532"/>
    </location>
</feature>
<comment type="similarity">
    <text evidence="1 4">Belongs to the glycosyl hydrolase 13 family.</text>
</comment>
<protein>
    <recommendedName>
        <fullName evidence="5">Alpha-amylase</fullName>
        <ecNumber evidence="5">3.2.1.1</ecNumber>
    </recommendedName>
</protein>
<dbReference type="InterPro" id="IPR006046">
    <property type="entry name" value="Alpha_amylase"/>
</dbReference>
<accession>A0A1H9ZX99</accession>
<reference evidence="9" key="1">
    <citation type="submission" date="2016-10" db="EMBL/GenBank/DDBJ databases">
        <authorList>
            <person name="Varghese N."/>
            <person name="Submissions S."/>
        </authorList>
    </citation>
    <scope>NUCLEOTIDE SEQUENCE [LARGE SCALE GENOMIC DNA]</scope>
    <source>
        <strain evidence="9">DSM 13577</strain>
    </source>
</reference>
<dbReference type="Gene3D" id="3.90.400.10">
    <property type="entry name" value="Oligo-1,6-glucosidase, Domain 2"/>
    <property type="match status" value="1"/>
</dbReference>
<evidence type="ECO:0000256" key="2">
    <source>
        <dbReference type="ARBA" id="ARBA00022801"/>
    </source>
</evidence>
<name>A0A1H9ZX99_9FIRM</name>
<dbReference type="Pfam" id="PF00128">
    <property type="entry name" value="Alpha-amylase"/>
    <property type="match status" value="1"/>
</dbReference>
<dbReference type="InterPro" id="IPR013780">
    <property type="entry name" value="Glyco_hydro_b"/>
</dbReference>
<keyword evidence="6" id="KW-0732">Signal</keyword>
<dbReference type="AlphaFoldDB" id="A0A1H9ZX99"/>
<evidence type="ECO:0000313" key="9">
    <source>
        <dbReference type="Proteomes" id="UP000243819"/>
    </source>
</evidence>
<keyword evidence="3 5" id="KW-0326">Glycosidase</keyword>
<feature type="domain" description="Glycosyl hydrolase family 13 catalytic" evidence="7">
    <location>
        <begin position="66"/>
        <end position="445"/>
    </location>
</feature>
<comment type="catalytic activity">
    <reaction evidence="5">
        <text>Endohydrolysis of (1-&gt;4)-alpha-D-glucosidic linkages in polysaccharides containing three or more (1-&gt;4)-alpha-linked D-glucose units.</text>
        <dbReference type="EC" id="3.2.1.1"/>
    </reaction>
</comment>
<dbReference type="EC" id="3.2.1.1" evidence="5"/>
<organism evidence="8 9">
    <name type="scientific">Anaerobranca gottschalkii DSM 13577</name>
    <dbReference type="NCBI Taxonomy" id="1120990"/>
    <lineage>
        <taxon>Bacteria</taxon>
        <taxon>Bacillati</taxon>
        <taxon>Bacillota</taxon>
        <taxon>Clostridia</taxon>
        <taxon>Eubacteriales</taxon>
        <taxon>Proteinivoracaceae</taxon>
        <taxon>Anaerobranca</taxon>
    </lineage>
</organism>
<dbReference type="SMART" id="SM00642">
    <property type="entry name" value="Aamy"/>
    <property type="match status" value="1"/>
</dbReference>
<dbReference type="InterPro" id="IPR017853">
    <property type="entry name" value="GH"/>
</dbReference>
<evidence type="ECO:0000313" key="8">
    <source>
        <dbReference type="EMBL" id="SES86410.1"/>
    </source>
</evidence>
<dbReference type="Proteomes" id="UP000243819">
    <property type="component" value="Unassembled WGS sequence"/>
</dbReference>
<dbReference type="SUPFAM" id="SSF51445">
    <property type="entry name" value="(Trans)glycosidases"/>
    <property type="match status" value="1"/>
</dbReference>
<evidence type="ECO:0000256" key="1">
    <source>
        <dbReference type="ARBA" id="ARBA00008061"/>
    </source>
</evidence>
<dbReference type="SUPFAM" id="SSF51011">
    <property type="entry name" value="Glycosyl hydrolase domain"/>
    <property type="match status" value="1"/>
</dbReference>
<evidence type="ECO:0000256" key="5">
    <source>
        <dbReference type="RuleBase" id="RU361134"/>
    </source>
</evidence>
<dbReference type="CDD" id="cd11316">
    <property type="entry name" value="AmyAc_bac2_AmyA"/>
    <property type="match status" value="1"/>
</dbReference>
<keyword evidence="5" id="KW-0119">Carbohydrate metabolism</keyword>
<dbReference type="Gene3D" id="2.60.40.1180">
    <property type="entry name" value="Golgi alpha-mannosidase II"/>
    <property type="match status" value="1"/>
</dbReference>
<evidence type="ECO:0000256" key="3">
    <source>
        <dbReference type="ARBA" id="ARBA00023295"/>
    </source>
</evidence>
<evidence type="ECO:0000256" key="6">
    <source>
        <dbReference type="SAM" id="SignalP"/>
    </source>
</evidence>
<dbReference type="RefSeq" id="WP_091349996.1">
    <property type="nucleotide sequence ID" value="NZ_FOIF01000014.1"/>
</dbReference>
<evidence type="ECO:0000256" key="4">
    <source>
        <dbReference type="RuleBase" id="RU003615"/>
    </source>
</evidence>
<dbReference type="GO" id="GO:0043169">
    <property type="term" value="F:cation binding"/>
    <property type="evidence" value="ECO:0007669"/>
    <property type="project" value="InterPro"/>
</dbReference>
<feature type="signal peptide" evidence="6">
    <location>
        <begin position="1"/>
        <end position="23"/>
    </location>
</feature>
<dbReference type="GO" id="GO:0004556">
    <property type="term" value="F:alpha-amylase activity"/>
    <property type="evidence" value="ECO:0007669"/>
    <property type="project" value="UniProtKB-UniRule"/>
</dbReference>
<evidence type="ECO:0000259" key="7">
    <source>
        <dbReference type="SMART" id="SM00642"/>
    </source>
</evidence>
<dbReference type="InterPro" id="IPR056300">
    <property type="entry name" value="SusG-like_C"/>
</dbReference>
<dbReference type="InterPro" id="IPR006047">
    <property type="entry name" value="GH13_cat_dom"/>
</dbReference>
<gene>
    <name evidence="8" type="ORF">SAMN03080614_101431</name>
</gene>